<reference evidence="2 3" key="1">
    <citation type="journal article" date="2019" name="Int. J. Syst. Evol. Microbiol.">
        <title>The Global Catalogue of Microorganisms (GCM) 10K type strain sequencing project: providing services to taxonomists for standard genome sequencing and annotation.</title>
        <authorList>
            <consortium name="The Broad Institute Genomics Platform"/>
            <consortium name="The Broad Institute Genome Sequencing Center for Infectious Disease"/>
            <person name="Wu L."/>
            <person name="Ma J."/>
        </authorList>
    </citation>
    <scope>NUCLEOTIDE SEQUENCE [LARGE SCALE GENOMIC DNA]</scope>
    <source>
        <strain evidence="2 3">JCM 15910</strain>
    </source>
</reference>
<dbReference type="Proteomes" id="UP001500738">
    <property type="component" value="Unassembled WGS sequence"/>
</dbReference>
<organism evidence="2 3">
    <name type="scientific">Sphingopyxis soli</name>
    <dbReference type="NCBI Taxonomy" id="592051"/>
    <lineage>
        <taxon>Bacteria</taxon>
        <taxon>Pseudomonadati</taxon>
        <taxon>Pseudomonadota</taxon>
        <taxon>Alphaproteobacteria</taxon>
        <taxon>Sphingomonadales</taxon>
        <taxon>Sphingomonadaceae</taxon>
        <taxon>Sphingopyxis</taxon>
    </lineage>
</organism>
<gene>
    <name evidence="2" type="ORF">GCM10009115_16240</name>
</gene>
<proteinExistence type="predicted"/>
<comment type="caution">
    <text evidence="2">The sequence shown here is derived from an EMBL/GenBank/DDBJ whole genome shotgun (WGS) entry which is preliminary data.</text>
</comment>
<accession>A0ABN1M454</accession>
<feature type="transmembrane region" description="Helical" evidence="1">
    <location>
        <begin position="51"/>
        <end position="69"/>
    </location>
</feature>
<feature type="transmembrane region" description="Helical" evidence="1">
    <location>
        <begin position="20"/>
        <end position="39"/>
    </location>
</feature>
<keyword evidence="1" id="KW-0812">Transmembrane</keyword>
<evidence type="ECO:0000313" key="2">
    <source>
        <dbReference type="EMBL" id="GAA0863899.1"/>
    </source>
</evidence>
<keyword evidence="1" id="KW-1133">Transmembrane helix</keyword>
<protein>
    <submittedName>
        <fullName evidence="2">Uncharacterized protein</fullName>
    </submittedName>
</protein>
<evidence type="ECO:0000313" key="3">
    <source>
        <dbReference type="Proteomes" id="UP001500738"/>
    </source>
</evidence>
<keyword evidence="1" id="KW-0472">Membrane</keyword>
<dbReference type="EMBL" id="BAAAFE010000007">
    <property type="protein sequence ID" value="GAA0863899.1"/>
    <property type="molecule type" value="Genomic_DNA"/>
</dbReference>
<name>A0ABN1M454_9SPHN</name>
<sequence length="85" mass="8692">MARASAAVNGIFSNAPSPGVIRLVVSGLLFGVVQAAILLVAPANMPSPRSLIILLGLLTLGCFIGAVIGESAVDPKDRWRNRGGP</sequence>
<evidence type="ECO:0000256" key="1">
    <source>
        <dbReference type="SAM" id="Phobius"/>
    </source>
</evidence>
<keyword evidence="3" id="KW-1185">Reference proteome</keyword>